<dbReference type="EMBL" id="JACHIU010000001">
    <property type="protein sequence ID" value="MBB6474104.1"/>
    <property type="molecule type" value="Genomic_DNA"/>
</dbReference>
<dbReference type="PRINTS" id="PR00364">
    <property type="entry name" value="DISEASERSIST"/>
</dbReference>
<comment type="caution">
    <text evidence="3">The sequence shown here is derived from an EMBL/GenBank/DDBJ whole genome shotgun (WGS) entry which is preliminary data.</text>
</comment>
<keyword evidence="1" id="KW-0802">TPR repeat</keyword>
<dbReference type="InterPro" id="IPR001387">
    <property type="entry name" value="Cro/C1-type_HTH"/>
</dbReference>
<dbReference type="InterPro" id="IPR027417">
    <property type="entry name" value="P-loop_NTPase"/>
</dbReference>
<evidence type="ECO:0000256" key="1">
    <source>
        <dbReference type="PROSITE-ProRule" id="PRU00339"/>
    </source>
</evidence>
<dbReference type="InterPro" id="IPR019734">
    <property type="entry name" value="TPR_rpt"/>
</dbReference>
<dbReference type="PROSITE" id="PS50943">
    <property type="entry name" value="HTH_CROC1"/>
    <property type="match status" value="1"/>
</dbReference>
<feature type="repeat" description="TPR" evidence="1">
    <location>
        <begin position="712"/>
        <end position="745"/>
    </location>
</feature>
<dbReference type="AlphaFoldDB" id="A0A7X0IF57"/>
<proteinExistence type="predicted"/>
<dbReference type="SMART" id="SM00530">
    <property type="entry name" value="HTH_XRE"/>
    <property type="match status" value="1"/>
</dbReference>
<dbReference type="GO" id="GO:0043531">
    <property type="term" value="F:ADP binding"/>
    <property type="evidence" value="ECO:0007669"/>
    <property type="project" value="InterPro"/>
</dbReference>
<dbReference type="SMART" id="SM00028">
    <property type="entry name" value="TPR"/>
    <property type="match status" value="7"/>
</dbReference>
<dbReference type="InterPro" id="IPR011990">
    <property type="entry name" value="TPR-like_helical_dom_sf"/>
</dbReference>
<dbReference type="Gene3D" id="1.25.40.10">
    <property type="entry name" value="Tetratricopeptide repeat domain"/>
    <property type="match status" value="2"/>
</dbReference>
<dbReference type="PROSITE" id="PS50005">
    <property type="entry name" value="TPR"/>
    <property type="match status" value="1"/>
</dbReference>
<dbReference type="PANTHER" id="PTHR47691:SF3">
    <property type="entry name" value="HTH-TYPE TRANSCRIPTIONAL REGULATOR RV0890C-RELATED"/>
    <property type="match status" value="1"/>
</dbReference>
<evidence type="ECO:0000313" key="3">
    <source>
        <dbReference type="EMBL" id="MBB6474104.1"/>
    </source>
</evidence>
<dbReference type="Proteomes" id="UP000555564">
    <property type="component" value="Unassembled WGS sequence"/>
</dbReference>
<dbReference type="SUPFAM" id="SSF48452">
    <property type="entry name" value="TPR-like"/>
    <property type="match status" value="2"/>
</dbReference>
<evidence type="ECO:0000313" key="4">
    <source>
        <dbReference type="Proteomes" id="UP000555564"/>
    </source>
</evidence>
<feature type="domain" description="HTH cro/C1-type" evidence="2">
    <location>
        <begin position="38"/>
        <end position="80"/>
    </location>
</feature>
<sequence>MAAWRAGEVRTVADLARVLRELRRRHARRQGRPEPTYRELAAATGWSHGIIGEYLSGRILPPTERFDILIGLLGASPAEMGALATARDQVEENRRAAAPEQGPVPRQLPLDVFGFTGRAAQLAELDAALAAGERRPAVVISAVAGTAGVGKTALAVHWSHRVARRFPGGQLYMDLRGYDPGSPVTAADALAAFLRALGVRPADIPEDLDERAARYRTLLAGRRVLVVLDNAHGADHVRPLLPGSASCMVVVTSRDALTGLVAREGALRIDLTTLTAAEAAGLLRGLIGPRVDETPDDAAALAEACARLPLALRVAAEMATSRPTAPLSELVAELRDEARRLDLLDAAGDTRTAVRSVFSWSHRHLSGEAARLFDLLGLHPGREFDMYGAAALAGTGTARAAALLDELARGHLIEQAGPGRYAMHDLLRAFAVERATGGDEPLTRLFDHYLSTAAAAMDTLYPYERGRPAVPPPRTPGPPVGDADQASRWLERERPALVAVAVHAARHGRPRHAVDLSRVLWRHLEVHCHSTEALTLHGAAAEAALATGHGVAGVLTNLGAVHWWLGDHHQAGATFEQALASARREGDAEGEARVLGRLGLVHERLGDLDRSLAVMRAALAVFERTGNRHAQGTQFVNIGIMCRRLGRYEEAAAYQTRAAEVFTELGDRRLRGYALGNLGALDNLLGRYAEALEHLGRSLADCRAARDPGGEGSAIGTTGAVYLRLGRHAEALDHLHRALAISRETADRNLEVETLNTLGETLSAMGQPGAALTRHRAALTLAERTGDRYEHARATDGIAHVLARTGHEAEAREHWRAALATYRSLGVPDADRVPAGLGDPPPATP</sequence>
<dbReference type="RefSeq" id="WP_184982341.1">
    <property type="nucleotide sequence ID" value="NZ_JACHIU010000001.1"/>
</dbReference>
<accession>A0A7X0IF57</accession>
<dbReference type="PANTHER" id="PTHR47691">
    <property type="entry name" value="REGULATOR-RELATED"/>
    <property type="match status" value="1"/>
</dbReference>
<gene>
    <name evidence="3" type="ORF">BJ992_003535</name>
</gene>
<name>A0A7X0IF57_9ACTN</name>
<keyword evidence="4" id="KW-1185">Reference proteome</keyword>
<dbReference type="Gene3D" id="3.40.50.300">
    <property type="entry name" value="P-loop containing nucleotide triphosphate hydrolases"/>
    <property type="match status" value="1"/>
</dbReference>
<evidence type="ECO:0000259" key="2">
    <source>
        <dbReference type="PROSITE" id="PS50943"/>
    </source>
</evidence>
<protein>
    <submittedName>
        <fullName evidence="3">Tetratricopeptide (TPR) repeat protein/transcriptional regulator with XRE-family HTH domain</fullName>
    </submittedName>
</protein>
<dbReference type="SUPFAM" id="SSF52540">
    <property type="entry name" value="P-loop containing nucleoside triphosphate hydrolases"/>
    <property type="match status" value="1"/>
</dbReference>
<reference evidence="3 4" key="1">
    <citation type="submission" date="2020-08" db="EMBL/GenBank/DDBJ databases">
        <title>Sequencing the genomes of 1000 actinobacteria strains.</title>
        <authorList>
            <person name="Klenk H.-P."/>
        </authorList>
    </citation>
    <scope>NUCLEOTIDE SEQUENCE [LARGE SCALE GENOMIC DNA]</scope>
    <source>
        <strain evidence="3 4">DSM 44936</strain>
    </source>
</reference>
<dbReference type="Pfam" id="PF13424">
    <property type="entry name" value="TPR_12"/>
    <property type="match status" value="3"/>
</dbReference>
<organism evidence="3 4">
    <name type="scientific">Sphaerisporangium rubeum</name>
    <dbReference type="NCBI Taxonomy" id="321317"/>
    <lineage>
        <taxon>Bacteria</taxon>
        <taxon>Bacillati</taxon>
        <taxon>Actinomycetota</taxon>
        <taxon>Actinomycetes</taxon>
        <taxon>Streptosporangiales</taxon>
        <taxon>Streptosporangiaceae</taxon>
        <taxon>Sphaerisporangium</taxon>
    </lineage>
</organism>